<evidence type="ECO:0000313" key="2">
    <source>
        <dbReference type="EMBL" id="MRH42704.1"/>
    </source>
</evidence>
<organism evidence="2 3">
    <name type="scientific">Aquibacillus halophilus</name>
    <dbReference type="NCBI Taxonomy" id="930132"/>
    <lineage>
        <taxon>Bacteria</taxon>
        <taxon>Bacillati</taxon>
        <taxon>Bacillota</taxon>
        <taxon>Bacilli</taxon>
        <taxon>Bacillales</taxon>
        <taxon>Bacillaceae</taxon>
        <taxon>Aquibacillus</taxon>
    </lineage>
</organism>
<dbReference type="PANTHER" id="PTHR12526:SF630">
    <property type="entry name" value="GLYCOSYLTRANSFERASE"/>
    <property type="match status" value="1"/>
</dbReference>
<sequence>MKKKIVFMVINMNIGGTEKALLNMINELPNSEYDITILMLEHYGGFLDSIPIEVNVIYLKEYTELKDALEKPPKTVALNLLRSGNMIIGLSFYTIYLISRVTKNKSLLFRYLLQNVPILTTEYDIAVAYAGPMDFISYFVANKIKAKKYIQWIHFDVTKIGFNKSYASLIYNEFDHIFVVSAEGRTKLVSQLPTLQKKIDTFLNIVSPKLIRQLSNEGEGFEDNFQGIRILTVGRLSKEKGQDLAISVLSKLKDNGFNVRWYCIGDGNARSEYQNLIKKYGIENDFILLGAITNPYPYMKQCDIYVQPSRHEGYCITLSEARCFSNPIISVNFAGAFEQIDHNNTGLIINFSSTQLYNALTLLMNNETLRLKIKRNLEKEIINTAEEIEKLNVIFDLVWEL</sequence>
<accession>A0A6A8DB15</accession>
<dbReference type="Pfam" id="PF00534">
    <property type="entry name" value="Glycos_transf_1"/>
    <property type="match status" value="1"/>
</dbReference>
<dbReference type="Proteomes" id="UP000799092">
    <property type="component" value="Unassembled WGS sequence"/>
</dbReference>
<proteinExistence type="predicted"/>
<dbReference type="SUPFAM" id="SSF53756">
    <property type="entry name" value="UDP-Glycosyltransferase/glycogen phosphorylase"/>
    <property type="match status" value="1"/>
</dbReference>
<evidence type="ECO:0000259" key="1">
    <source>
        <dbReference type="Pfam" id="PF00534"/>
    </source>
</evidence>
<keyword evidence="3" id="KW-1185">Reference proteome</keyword>
<reference evidence="2" key="1">
    <citation type="submission" date="2019-11" db="EMBL/GenBank/DDBJ databases">
        <authorList>
            <person name="Li J."/>
        </authorList>
    </citation>
    <scope>NUCLEOTIDE SEQUENCE</scope>
    <source>
        <strain evidence="2">B6B</strain>
    </source>
</reference>
<dbReference type="OrthoDB" id="9813638at2"/>
<dbReference type="CDD" id="cd03811">
    <property type="entry name" value="GT4_GT28_WabH-like"/>
    <property type="match status" value="1"/>
</dbReference>
<dbReference type="InterPro" id="IPR001296">
    <property type="entry name" value="Glyco_trans_1"/>
</dbReference>
<dbReference type="PANTHER" id="PTHR12526">
    <property type="entry name" value="GLYCOSYLTRANSFERASE"/>
    <property type="match status" value="1"/>
</dbReference>
<dbReference type="AlphaFoldDB" id="A0A6A8DB15"/>
<dbReference type="Gene3D" id="3.40.50.2000">
    <property type="entry name" value="Glycogen Phosphorylase B"/>
    <property type="match status" value="2"/>
</dbReference>
<keyword evidence="2" id="KW-0808">Transferase</keyword>
<evidence type="ECO:0000313" key="3">
    <source>
        <dbReference type="Proteomes" id="UP000799092"/>
    </source>
</evidence>
<feature type="domain" description="Glycosyl transferase family 1" evidence="1">
    <location>
        <begin position="229"/>
        <end position="378"/>
    </location>
</feature>
<dbReference type="EMBL" id="WJNG01000006">
    <property type="protein sequence ID" value="MRH42704.1"/>
    <property type="molecule type" value="Genomic_DNA"/>
</dbReference>
<gene>
    <name evidence="2" type="ORF">GH741_08390</name>
</gene>
<name>A0A6A8DB15_9BACI</name>
<dbReference type="RefSeq" id="WP_153736352.1">
    <property type="nucleotide sequence ID" value="NZ_WJNG01000006.1"/>
</dbReference>
<comment type="caution">
    <text evidence="2">The sequence shown here is derived from an EMBL/GenBank/DDBJ whole genome shotgun (WGS) entry which is preliminary data.</text>
</comment>
<protein>
    <submittedName>
        <fullName evidence="2">Glycosyltransferase</fullName>
    </submittedName>
</protein>
<dbReference type="GO" id="GO:0016757">
    <property type="term" value="F:glycosyltransferase activity"/>
    <property type="evidence" value="ECO:0007669"/>
    <property type="project" value="InterPro"/>
</dbReference>